<evidence type="ECO:0000256" key="2">
    <source>
        <dbReference type="ARBA" id="ARBA00009773"/>
    </source>
</evidence>
<feature type="transmembrane region" description="Helical" evidence="8">
    <location>
        <begin position="314"/>
        <end position="340"/>
    </location>
</feature>
<reference evidence="9" key="1">
    <citation type="journal article" date="2014" name="Int. J. Syst. Evol. Microbiol.">
        <title>Complete genome sequence of Corynebacterium casei LMG S-19264T (=DSM 44701T), isolated from a smear-ripened cheese.</title>
        <authorList>
            <consortium name="US DOE Joint Genome Institute (JGI-PGF)"/>
            <person name="Walter F."/>
            <person name="Albersmeier A."/>
            <person name="Kalinowski J."/>
            <person name="Ruckert C."/>
        </authorList>
    </citation>
    <scope>NUCLEOTIDE SEQUENCE</scope>
    <source>
        <strain evidence="9">CGMCC 1.15763</strain>
    </source>
</reference>
<feature type="transmembrane region" description="Helical" evidence="8">
    <location>
        <begin position="274"/>
        <end position="294"/>
    </location>
</feature>
<gene>
    <name evidence="9" type="ORF">GCM10011416_00420</name>
</gene>
<keyword evidence="3" id="KW-0813">Transport</keyword>
<dbReference type="InterPro" id="IPR002549">
    <property type="entry name" value="AI-2E-like"/>
</dbReference>
<comment type="caution">
    <text evidence="9">The sequence shown here is derived from an EMBL/GenBank/DDBJ whole genome shotgun (WGS) entry which is preliminary data.</text>
</comment>
<name>A0A917HSQ3_9FLAO</name>
<dbReference type="GO" id="GO:0005886">
    <property type="term" value="C:plasma membrane"/>
    <property type="evidence" value="ECO:0007669"/>
    <property type="project" value="UniProtKB-SubCell"/>
</dbReference>
<dbReference type="AlphaFoldDB" id="A0A917HSQ3"/>
<feature type="transmembrane region" description="Helical" evidence="8">
    <location>
        <begin position="234"/>
        <end position="262"/>
    </location>
</feature>
<keyword evidence="6 8" id="KW-1133">Transmembrane helix</keyword>
<feature type="transmembrane region" description="Helical" evidence="8">
    <location>
        <begin position="64"/>
        <end position="90"/>
    </location>
</feature>
<feature type="transmembrane region" description="Helical" evidence="8">
    <location>
        <begin position="145"/>
        <end position="170"/>
    </location>
</feature>
<dbReference type="PANTHER" id="PTHR21716:SF53">
    <property type="entry name" value="PERMEASE PERM-RELATED"/>
    <property type="match status" value="1"/>
</dbReference>
<keyword evidence="5 8" id="KW-0812">Transmembrane</keyword>
<organism evidence="9 10">
    <name type="scientific">Polaribacter pacificus</name>
    <dbReference type="NCBI Taxonomy" id="1775173"/>
    <lineage>
        <taxon>Bacteria</taxon>
        <taxon>Pseudomonadati</taxon>
        <taxon>Bacteroidota</taxon>
        <taxon>Flavobacteriia</taxon>
        <taxon>Flavobacteriales</taxon>
        <taxon>Flavobacteriaceae</taxon>
    </lineage>
</organism>
<evidence type="ECO:0000256" key="7">
    <source>
        <dbReference type="ARBA" id="ARBA00023136"/>
    </source>
</evidence>
<evidence type="ECO:0000256" key="6">
    <source>
        <dbReference type="ARBA" id="ARBA00022989"/>
    </source>
</evidence>
<accession>A0A917HSQ3</accession>
<evidence type="ECO:0000256" key="5">
    <source>
        <dbReference type="ARBA" id="ARBA00022692"/>
    </source>
</evidence>
<evidence type="ECO:0000313" key="10">
    <source>
        <dbReference type="Proteomes" id="UP000633278"/>
    </source>
</evidence>
<protein>
    <submittedName>
        <fullName evidence="9">AI-2E family transporter</fullName>
    </submittedName>
</protein>
<keyword evidence="10" id="KW-1185">Reference proteome</keyword>
<keyword evidence="4" id="KW-1003">Cell membrane</keyword>
<dbReference type="PANTHER" id="PTHR21716">
    <property type="entry name" value="TRANSMEMBRANE PROTEIN"/>
    <property type="match status" value="1"/>
</dbReference>
<dbReference type="Proteomes" id="UP000633278">
    <property type="component" value="Unassembled WGS sequence"/>
</dbReference>
<feature type="transmembrane region" description="Helical" evidence="8">
    <location>
        <begin position="35"/>
        <end position="52"/>
    </location>
</feature>
<comment type="similarity">
    <text evidence="2">Belongs to the autoinducer-2 exporter (AI-2E) (TC 2.A.86) family.</text>
</comment>
<sequence length="361" mass="40112">MMTSKDISKGILRAVAILLGIALLGYFLYAVESVIVYIIIASVLTLIARPIIRFLKLKLKIPNTVAVIITMLLFVSLLAGLIGMFIPLIIEQGESLSLLQTDKLQQNLQNVLQQVTQYFKSKDINLLNELKNFDFSSSFQAIPNLLNSFVGVLGTLSVGLFSVLFISFFFMKDSDLLKNAVLTIIPEKSENKFSVSIEKINDLLSRYFIGLFLQISILFVLYTITLLICGISNAVVIAFLCALLNLIPYIGPMIGAVLMFFLSMTSNLGNDFQTVILPTTLYVMLGYLIAQLVDNFFSQPYIFSKTTKSHPLEIFLIIIIGGLLFGVVGMITAVPTYTAIKVILKEFLSENRIVKSLTKDL</sequence>
<dbReference type="EMBL" id="BMJW01000001">
    <property type="protein sequence ID" value="GGG88106.1"/>
    <property type="molecule type" value="Genomic_DNA"/>
</dbReference>
<feature type="transmembrane region" description="Helical" evidence="8">
    <location>
        <begin position="12"/>
        <end position="29"/>
    </location>
</feature>
<evidence type="ECO:0000256" key="1">
    <source>
        <dbReference type="ARBA" id="ARBA00004651"/>
    </source>
</evidence>
<comment type="subcellular location">
    <subcellularLocation>
        <location evidence="1">Cell membrane</location>
        <topology evidence="1">Multi-pass membrane protein</topology>
    </subcellularLocation>
</comment>
<evidence type="ECO:0000256" key="4">
    <source>
        <dbReference type="ARBA" id="ARBA00022475"/>
    </source>
</evidence>
<evidence type="ECO:0000256" key="8">
    <source>
        <dbReference type="SAM" id="Phobius"/>
    </source>
</evidence>
<proteinExistence type="inferred from homology"/>
<keyword evidence="7 8" id="KW-0472">Membrane</keyword>
<evidence type="ECO:0000256" key="3">
    <source>
        <dbReference type="ARBA" id="ARBA00022448"/>
    </source>
</evidence>
<feature type="transmembrane region" description="Helical" evidence="8">
    <location>
        <begin position="207"/>
        <end position="228"/>
    </location>
</feature>
<dbReference type="Pfam" id="PF01594">
    <property type="entry name" value="AI-2E_transport"/>
    <property type="match status" value="1"/>
</dbReference>
<reference evidence="9" key="2">
    <citation type="submission" date="2020-09" db="EMBL/GenBank/DDBJ databases">
        <authorList>
            <person name="Sun Q."/>
            <person name="Zhou Y."/>
        </authorList>
    </citation>
    <scope>NUCLEOTIDE SEQUENCE</scope>
    <source>
        <strain evidence="9">CGMCC 1.15763</strain>
    </source>
</reference>
<evidence type="ECO:0000313" key="9">
    <source>
        <dbReference type="EMBL" id="GGG88106.1"/>
    </source>
</evidence>